<feature type="modified residue" description="4-aspartylphosphate" evidence="2">
    <location>
        <position position="58"/>
    </location>
</feature>
<dbReference type="EMBL" id="JAUOPB010000001">
    <property type="protein sequence ID" value="MDO6421010.1"/>
    <property type="molecule type" value="Genomic_DNA"/>
</dbReference>
<dbReference type="Proteomes" id="UP001169760">
    <property type="component" value="Unassembled WGS sequence"/>
</dbReference>
<evidence type="ECO:0000256" key="1">
    <source>
        <dbReference type="ARBA" id="ARBA00022801"/>
    </source>
</evidence>
<dbReference type="InterPro" id="IPR003594">
    <property type="entry name" value="HATPase_dom"/>
</dbReference>
<dbReference type="Pfam" id="PF13581">
    <property type="entry name" value="HATPase_c_2"/>
    <property type="match status" value="1"/>
</dbReference>
<dbReference type="InterPro" id="IPR001789">
    <property type="entry name" value="Sig_transdc_resp-reg_receiver"/>
</dbReference>
<dbReference type="GO" id="GO:0016791">
    <property type="term" value="F:phosphatase activity"/>
    <property type="evidence" value="ECO:0007669"/>
    <property type="project" value="TreeGrafter"/>
</dbReference>
<dbReference type="SMART" id="SM00331">
    <property type="entry name" value="PP2C_SIG"/>
    <property type="match status" value="1"/>
</dbReference>
<dbReference type="AlphaFoldDB" id="A0AAW7X0X9"/>
<dbReference type="PANTHER" id="PTHR43156:SF2">
    <property type="entry name" value="STAGE II SPORULATION PROTEIN E"/>
    <property type="match status" value="1"/>
</dbReference>
<evidence type="ECO:0000313" key="5">
    <source>
        <dbReference type="Proteomes" id="UP001169760"/>
    </source>
</evidence>
<evidence type="ECO:0000313" key="4">
    <source>
        <dbReference type="EMBL" id="MDO6421010.1"/>
    </source>
</evidence>
<evidence type="ECO:0000259" key="3">
    <source>
        <dbReference type="PROSITE" id="PS50110"/>
    </source>
</evidence>
<dbReference type="InterPro" id="IPR001932">
    <property type="entry name" value="PPM-type_phosphatase-like_dom"/>
</dbReference>
<dbReference type="PANTHER" id="PTHR43156">
    <property type="entry name" value="STAGE II SPORULATION PROTEIN E-RELATED"/>
    <property type="match status" value="1"/>
</dbReference>
<accession>A0AAW7X0X9</accession>
<feature type="domain" description="Response regulatory" evidence="3">
    <location>
        <begin position="9"/>
        <end position="125"/>
    </location>
</feature>
<dbReference type="PROSITE" id="PS50110">
    <property type="entry name" value="RESPONSE_REGULATORY"/>
    <property type="match status" value="1"/>
</dbReference>
<dbReference type="SMART" id="SM00448">
    <property type="entry name" value="REC"/>
    <property type="match status" value="1"/>
</dbReference>
<gene>
    <name evidence="4" type="ORF">Q4521_00845</name>
</gene>
<dbReference type="GO" id="GO:0000160">
    <property type="term" value="P:phosphorelay signal transduction system"/>
    <property type="evidence" value="ECO:0007669"/>
    <property type="project" value="InterPro"/>
</dbReference>
<reference evidence="4" key="1">
    <citation type="submission" date="2023-07" db="EMBL/GenBank/DDBJ databases">
        <title>Genome content predicts the carbon catabolic preferences of heterotrophic bacteria.</title>
        <authorList>
            <person name="Gralka M."/>
        </authorList>
    </citation>
    <scope>NUCLEOTIDE SEQUENCE</scope>
    <source>
        <strain evidence="4">I3M17_2</strain>
    </source>
</reference>
<evidence type="ECO:0000256" key="2">
    <source>
        <dbReference type="PROSITE-ProRule" id="PRU00169"/>
    </source>
</evidence>
<keyword evidence="2" id="KW-0597">Phosphoprotein</keyword>
<dbReference type="InterPro" id="IPR052016">
    <property type="entry name" value="Bact_Sigma-Reg"/>
</dbReference>
<protein>
    <submittedName>
        <fullName evidence="4">SpoIIE family protein phosphatase</fullName>
    </submittedName>
</protein>
<dbReference type="RefSeq" id="WP_216064215.1">
    <property type="nucleotide sequence ID" value="NZ_CP123764.1"/>
</dbReference>
<sequence length="575" mass="64021">MDVEQHALKVLIAEDSAPDRLILATIVSNAGHIAIPVTDGVEAVTAFKAERPDIILMDVLMPNMGGVEAAKKIREIARDELVPILFLTSLSDTDSLVECLEAGGDDFVSKPYNRVVLQSKIKAFGRMREMHTTVAKQRDEIERHHNHLIQEQRVAKQVFDKIAHSGCLDLSNIRYSMSPLAVFNGDVLVAEVSPSGNMIILLGDFTGHGLPAAVGSIPLATTFYGMVRKGFALPDILREINHKLHEILPVGFFCCATCIELNFAEQTMFTWTGGLPPSYLYRYKTDSYDIINSSNLPLGVLASSSFKAEPTRIELDIGDRLYMWSDGVFESRNAEGEMFGEDRLHDLMQELRGKNTLFDTILGRVHQHIGANDKDDDISLVEIIIQNIEVVPENTDAILSQSGMQDWSMDLTLSESSLKEFDPLPLLINIVTQVPGLQKNSTFLYTMLAELYANALEHGVLGLKSADKHDPRGFTQFYQERKERLAALEHGSVKFEFKHEASEDGGLLIVVVKDSGEGFDVEAREQKKRAEAKTRDSKTVYHGRGLTLLSSISEKLIIHPPGNHIEVHFRWKATV</sequence>
<organism evidence="4 5">
    <name type="scientific">Saccharophagus degradans</name>
    <dbReference type="NCBI Taxonomy" id="86304"/>
    <lineage>
        <taxon>Bacteria</taxon>
        <taxon>Pseudomonadati</taxon>
        <taxon>Pseudomonadota</taxon>
        <taxon>Gammaproteobacteria</taxon>
        <taxon>Cellvibrionales</taxon>
        <taxon>Cellvibrionaceae</taxon>
        <taxon>Saccharophagus</taxon>
    </lineage>
</organism>
<name>A0AAW7X0X9_9GAMM</name>
<keyword evidence="1" id="KW-0378">Hydrolase</keyword>
<comment type="caution">
    <text evidence="4">The sequence shown here is derived from an EMBL/GenBank/DDBJ whole genome shotgun (WGS) entry which is preliminary data.</text>
</comment>
<dbReference type="Pfam" id="PF00072">
    <property type="entry name" value="Response_reg"/>
    <property type="match status" value="1"/>
</dbReference>
<dbReference type="Pfam" id="PF07228">
    <property type="entry name" value="SpoIIE"/>
    <property type="match status" value="1"/>
</dbReference>
<proteinExistence type="predicted"/>